<sequence>MGNVIHPPLCQCDQCRTAHKRKDQAGATVVHQFVTTIQTLKQELLLGEAKYRIADSDRLDLLRMIPALATAYHEHGIQIYGEWESEQMKIPMAVLENPSEVEKELTSWLNKQEEDK</sequence>
<comment type="caution">
    <text evidence="1">The sequence shown here is derived from an EMBL/GenBank/DDBJ whole genome shotgun (WGS) entry which is preliminary data.</text>
</comment>
<feature type="non-terminal residue" evidence="1">
    <location>
        <position position="116"/>
    </location>
</feature>
<accession>A0A0F9BP82</accession>
<proteinExistence type="predicted"/>
<organism evidence="1">
    <name type="scientific">marine sediment metagenome</name>
    <dbReference type="NCBI Taxonomy" id="412755"/>
    <lineage>
        <taxon>unclassified sequences</taxon>
        <taxon>metagenomes</taxon>
        <taxon>ecological metagenomes</taxon>
    </lineage>
</organism>
<reference evidence="1" key="1">
    <citation type="journal article" date="2015" name="Nature">
        <title>Complex archaea that bridge the gap between prokaryotes and eukaryotes.</title>
        <authorList>
            <person name="Spang A."/>
            <person name="Saw J.H."/>
            <person name="Jorgensen S.L."/>
            <person name="Zaremba-Niedzwiedzka K."/>
            <person name="Martijn J."/>
            <person name="Lind A.E."/>
            <person name="van Eijk R."/>
            <person name="Schleper C."/>
            <person name="Guy L."/>
            <person name="Ettema T.J."/>
        </authorList>
    </citation>
    <scope>NUCLEOTIDE SEQUENCE</scope>
</reference>
<protein>
    <submittedName>
        <fullName evidence="1">Uncharacterized protein</fullName>
    </submittedName>
</protein>
<gene>
    <name evidence="1" type="ORF">LCGC14_2503100</name>
</gene>
<evidence type="ECO:0000313" key="1">
    <source>
        <dbReference type="EMBL" id="KKL15682.1"/>
    </source>
</evidence>
<name>A0A0F9BP82_9ZZZZ</name>
<dbReference type="EMBL" id="LAZR01039967">
    <property type="protein sequence ID" value="KKL15682.1"/>
    <property type="molecule type" value="Genomic_DNA"/>
</dbReference>
<dbReference type="AlphaFoldDB" id="A0A0F9BP82"/>